<evidence type="ECO:0000256" key="12">
    <source>
        <dbReference type="PIRSR" id="PIRSR001549-1"/>
    </source>
</evidence>
<evidence type="ECO:0000256" key="6">
    <source>
        <dbReference type="ARBA" id="ARBA00022741"/>
    </source>
</evidence>
<dbReference type="GO" id="GO:0004821">
    <property type="term" value="F:histidine-tRNA ligase activity"/>
    <property type="evidence" value="ECO:0007669"/>
    <property type="project" value="UniProtKB-UniRule"/>
</dbReference>
<dbReference type="Proteomes" id="UP000002007">
    <property type="component" value="Chromosome"/>
</dbReference>
<keyword evidence="5" id="KW-0963">Cytoplasm</keyword>
<dbReference type="NCBIfam" id="TIGR00442">
    <property type="entry name" value="hisS"/>
    <property type="match status" value="1"/>
</dbReference>
<comment type="subunit">
    <text evidence="2">Homodimer.</text>
</comment>
<dbReference type="InterPro" id="IPR015807">
    <property type="entry name" value="His-tRNA-ligase"/>
</dbReference>
<dbReference type="CDD" id="cd00773">
    <property type="entry name" value="HisRS-like_core"/>
    <property type="match status" value="1"/>
</dbReference>
<dbReference type="EMBL" id="CP000910">
    <property type="protein sequence ID" value="ABY23723.1"/>
    <property type="molecule type" value="Genomic_DNA"/>
</dbReference>
<evidence type="ECO:0000256" key="5">
    <source>
        <dbReference type="ARBA" id="ARBA00022490"/>
    </source>
</evidence>
<evidence type="ECO:0000256" key="8">
    <source>
        <dbReference type="ARBA" id="ARBA00022917"/>
    </source>
</evidence>
<protein>
    <recommendedName>
        <fullName evidence="4 11">Histidine--tRNA ligase</fullName>
        <ecNumber evidence="3 11">6.1.1.21</ecNumber>
    </recommendedName>
</protein>
<evidence type="ECO:0000256" key="4">
    <source>
        <dbReference type="ARBA" id="ARBA00017399"/>
    </source>
</evidence>
<dbReference type="InterPro" id="IPR004516">
    <property type="entry name" value="HisRS/HisZ"/>
</dbReference>
<dbReference type="PROSITE" id="PS50862">
    <property type="entry name" value="AA_TRNA_LIGASE_II"/>
    <property type="match status" value="1"/>
</dbReference>
<dbReference type="InterPro" id="IPR004154">
    <property type="entry name" value="Anticodon-bd"/>
</dbReference>
<dbReference type="InterPro" id="IPR041715">
    <property type="entry name" value="HisRS-like_core"/>
</dbReference>
<dbReference type="InterPro" id="IPR006195">
    <property type="entry name" value="aa-tRNA-synth_II"/>
</dbReference>
<keyword evidence="8" id="KW-0648">Protein biosynthesis</keyword>
<feature type="domain" description="Aminoacyl-transfer RNA synthetases class-II family profile" evidence="13">
    <location>
        <begin position="52"/>
        <end position="378"/>
    </location>
</feature>
<dbReference type="STRING" id="288705.RSal33209_1990"/>
<dbReference type="PANTHER" id="PTHR11476">
    <property type="entry name" value="HISTIDYL-TRNA SYNTHETASE"/>
    <property type="match status" value="1"/>
</dbReference>
<keyword evidence="6" id="KW-0547">Nucleotide-binding</keyword>
<evidence type="ECO:0000313" key="15">
    <source>
        <dbReference type="Proteomes" id="UP000002007"/>
    </source>
</evidence>
<dbReference type="KEGG" id="rsa:RSal33209_1990"/>
<dbReference type="SMR" id="A9WSD5"/>
<evidence type="ECO:0000256" key="10">
    <source>
        <dbReference type="ARBA" id="ARBA00047639"/>
    </source>
</evidence>
<name>A9WSD5_RENSM</name>
<reference evidence="15" key="1">
    <citation type="journal article" date="2008" name="J. Bacteriol.">
        <title>Genome sequence of the fish pathogen Renibacterium salmoninarum suggests reductive evolution away from an environmental Arthrobacter ancestor.</title>
        <authorList>
            <person name="Wiens G.D."/>
            <person name="Rockey D.D."/>
            <person name="Wu Z."/>
            <person name="Chang J."/>
            <person name="Levy R."/>
            <person name="Crane S."/>
            <person name="Chen D.S."/>
            <person name="Capri G.R."/>
            <person name="Burnett J.R."/>
            <person name="Sudheesh P.S."/>
            <person name="Schipma M.J."/>
            <person name="Burd H."/>
            <person name="Bhattacharyya A."/>
            <person name="Rhodes L.D."/>
            <person name="Kaul R."/>
            <person name="Strom M.S."/>
        </authorList>
    </citation>
    <scope>NUCLEOTIDE SEQUENCE [LARGE SCALE GENOMIC DNA]</scope>
    <source>
        <strain evidence="15">ATCC 33209 / DSM 20767 / JCM 11484 / NBRC 15589 / NCIMB 2235</strain>
    </source>
</reference>
<evidence type="ECO:0000256" key="7">
    <source>
        <dbReference type="ARBA" id="ARBA00022840"/>
    </source>
</evidence>
<dbReference type="Gene3D" id="3.40.50.800">
    <property type="entry name" value="Anticodon-binding domain"/>
    <property type="match status" value="1"/>
</dbReference>
<dbReference type="InterPro" id="IPR036621">
    <property type="entry name" value="Anticodon-bd_dom_sf"/>
</dbReference>
<feature type="binding site" evidence="12">
    <location>
        <position position="159"/>
    </location>
    <ligand>
        <name>L-histidine</name>
        <dbReference type="ChEBI" id="CHEBI:57595"/>
    </ligand>
</feature>
<dbReference type="GO" id="GO:0006427">
    <property type="term" value="P:histidyl-tRNA aminoacylation"/>
    <property type="evidence" value="ECO:0007669"/>
    <property type="project" value="UniProtKB-UniRule"/>
</dbReference>
<dbReference type="AlphaFoldDB" id="A9WSD5"/>
<feature type="binding site" evidence="12">
    <location>
        <position position="145"/>
    </location>
    <ligand>
        <name>L-histidine</name>
        <dbReference type="ChEBI" id="CHEBI:57595"/>
    </ligand>
</feature>
<sequence length="480" mass="52756">MRTLVDSRFISMNLHVVTIQWRTKASRRSKSPMARKASLSGFPELLPQERMIEQHVSDTLRKVFELHGFASIETRAVETVAQLLRKGEIDKEVYAVSRLQAEDGAQDSGLALHFDLTVPFSRYVVENAGYLAFPFRRYQIQKAWRGERPQEGRQREFLQADFDVVGDGELSSRYDVEIVLVAAAALSALPILEFKLRVNNRKLAEGFYRGLGLADTTGVLRSIDKLEKIGAEAVATLLRDELGATEEQARAALELAQIRTEDLSFVDKVRALGVQDDLLEEGLTELTEVLTAAMKQAPGTVVADLSIARGLDYYTGTVIETVLVGHEALGSICSGGRYDALARKGNRTFPGVGLSIGVSRLVARLLSQEFVTASRSVPTAVYIALNSDHDWSAAQEVAAGLRARGIATEVAVAAEKFGKQIKFADRRGIPFVWFIGEDGSHEVKDIRSGEQVAADPLSWSPPSADLTVQIQRAEQLTRDA</sequence>
<evidence type="ECO:0000256" key="1">
    <source>
        <dbReference type="ARBA" id="ARBA00008226"/>
    </source>
</evidence>
<evidence type="ECO:0000259" key="13">
    <source>
        <dbReference type="PROSITE" id="PS50862"/>
    </source>
</evidence>
<evidence type="ECO:0000313" key="14">
    <source>
        <dbReference type="EMBL" id="ABY23723.1"/>
    </source>
</evidence>
<accession>A9WSD5</accession>
<dbReference type="InterPro" id="IPR045864">
    <property type="entry name" value="aa-tRNA-synth_II/BPL/LPL"/>
</dbReference>
<keyword evidence="14" id="KW-0436">Ligase</keyword>
<organism evidence="14 15">
    <name type="scientific">Renibacterium salmoninarum (strain ATCC 33209 / DSM 20767 / JCM 11484 / NBRC 15589 / NCIMB 2235)</name>
    <dbReference type="NCBI Taxonomy" id="288705"/>
    <lineage>
        <taxon>Bacteria</taxon>
        <taxon>Bacillati</taxon>
        <taxon>Actinomycetota</taxon>
        <taxon>Actinomycetes</taxon>
        <taxon>Micrococcales</taxon>
        <taxon>Micrococcaceae</taxon>
        <taxon>Renibacterium</taxon>
    </lineage>
</organism>
<feature type="binding site" evidence="12">
    <location>
        <position position="163"/>
    </location>
    <ligand>
        <name>L-histidine</name>
        <dbReference type="ChEBI" id="CHEBI:57595"/>
    </ligand>
</feature>
<comment type="similarity">
    <text evidence="1">Belongs to the class-II aminoacyl-tRNA synthetase family.</text>
</comment>
<dbReference type="Pfam" id="PF13393">
    <property type="entry name" value="tRNA-synt_His"/>
    <property type="match status" value="1"/>
</dbReference>
<gene>
    <name evidence="14" type="ordered locus">RSal33209_1990</name>
</gene>
<evidence type="ECO:0000256" key="11">
    <source>
        <dbReference type="NCBIfam" id="TIGR00442"/>
    </source>
</evidence>
<dbReference type="PANTHER" id="PTHR11476:SF7">
    <property type="entry name" value="HISTIDINE--TRNA LIGASE"/>
    <property type="match status" value="1"/>
</dbReference>
<feature type="binding site" evidence="12">
    <location>
        <begin position="313"/>
        <end position="314"/>
    </location>
    <ligand>
        <name>L-histidine</name>
        <dbReference type="ChEBI" id="CHEBI:57595"/>
    </ligand>
</feature>
<dbReference type="EC" id="6.1.1.21" evidence="3 11"/>
<feature type="binding site" evidence="12">
    <location>
        <begin position="115"/>
        <end position="117"/>
    </location>
    <ligand>
        <name>L-histidine</name>
        <dbReference type="ChEBI" id="CHEBI:57595"/>
    </ligand>
</feature>
<dbReference type="Gene3D" id="3.30.930.10">
    <property type="entry name" value="Bira Bifunctional Protein, Domain 2"/>
    <property type="match status" value="1"/>
</dbReference>
<keyword evidence="15" id="KW-1185">Reference proteome</keyword>
<evidence type="ECO:0000256" key="2">
    <source>
        <dbReference type="ARBA" id="ARBA00011738"/>
    </source>
</evidence>
<evidence type="ECO:0000256" key="3">
    <source>
        <dbReference type="ARBA" id="ARBA00012815"/>
    </source>
</evidence>
<keyword evidence="7" id="KW-0067">ATP-binding</keyword>
<dbReference type="SUPFAM" id="SSF55681">
    <property type="entry name" value="Class II aaRS and biotin synthetases"/>
    <property type="match status" value="1"/>
</dbReference>
<proteinExistence type="inferred from homology"/>
<comment type="catalytic activity">
    <reaction evidence="10">
        <text>tRNA(His) + L-histidine + ATP = L-histidyl-tRNA(His) + AMP + diphosphate + H(+)</text>
        <dbReference type="Rhea" id="RHEA:17313"/>
        <dbReference type="Rhea" id="RHEA-COMP:9665"/>
        <dbReference type="Rhea" id="RHEA-COMP:9689"/>
        <dbReference type="ChEBI" id="CHEBI:15378"/>
        <dbReference type="ChEBI" id="CHEBI:30616"/>
        <dbReference type="ChEBI" id="CHEBI:33019"/>
        <dbReference type="ChEBI" id="CHEBI:57595"/>
        <dbReference type="ChEBI" id="CHEBI:78442"/>
        <dbReference type="ChEBI" id="CHEBI:78527"/>
        <dbReference type="ChEBI" id="CHEBI:456215"/>
        <dbReference type="EC" id="6.1.1.21"/>
    </reaction>
</comment>
<dbReference type="GO" id="GO:0005524">
    <property type="term" value="F:ATP binding"/>
    <property type="evidence" value="ECO:0007669"/>
    <property type="project" value="UniProtKB-KW"/>
</dbReference>
<dbReference type="PIRSF" id="PIRSF001549">
    <property type="entry name" value="His-tRNA_synth"/>
    <property type="match status" value="1"/>
</dbReference>
<dbReference type="SUPFAM" id="SSF52954">
    <property type="entry name" value="Class II aaRS ABD-related"/>
    <property type="match status" value="1"/>
</dbReference>
<dbReference type="eggNOG" id="COG0124">
    <property type="taxonomic scope" value="Bacteria"/>
</dbReference>
<evidence type="ECO:0000256" key="9">
    <source>
        <dbReference type="ARBA" id="ARBA00023146"/>
    </source>
</evidence>
<dbReference type="Pfam" id="PF03129">
    <property type="entry name" value="HGTP_anticodon"/>
    <property type="match status" value="1"/>
</dbReference>
<feature type="binding site" evidence="12">
    <location>
        <position position="309"/>
    </location>
    <ligand>
        <name>L-histidine</name>
        <dbReference type="ChEBI" id="CHEBI:57595"/>
    </ligand>
</feature>
<dbReference type="HOGENOM" id="CLU_025113_3_0_11"/>
<dbReference type="GO" id="GO:0005737">
    <property type="term" value="C:cytoplasm"/>
    <property type="evidence" value="ECO:0007669"/>
    <property type="project" value="UniProtKB-UniRule"/>
</dbReference>
<keyword evidence="9 14" id="KW-0030">Aminoacyl-tRNA synthetase</keyword>